<feature type="region of interest" description="Disordered" evidence="1">
    <location>
        <begin position="78"/>
        <end position="121"/>
    </location>
</feature>
<feature type="region of interest" description="Disordered" evidence="1">
    <location>
        <begin position="9"/>
        <end position="29"/>
    </location>
</feature>
<dbReference type="OrthoDB" id="3224221at2759"/>
<comment type="caution">
    <text evidence="2">The sequence shown here is derived from an EMBL/GenBank/DDBJ whole genome shotgun (WGS) entry which is preliminary data.</text>
</comment>
<reference evidence="2 3" key="1">
    <citation type="submission" date="2020-01" db="EMBL/GenBank/DDBJ databases">
        <authorList>
            <person name="Gupta K D."/>
        </authorList>
    </citation>
    <scope>NUCLEOTIDE SEQUENCE [LARGE SCALE GENOMIC DNA]</scope>
</reference>
<feature type="region of interest" description="Disordered" evidence="1">
    <location>
        <begin position="192"/>
        <end position="215"/>
    </location>
</feature>
<organism evidence="2 3">
    <name type="scientific">Cyclocybe aegerita</name>
    <name type="common">Black poplar mushroom</name>
    <name type="synonym">Agrocybe aegerita</name>
    <dbReference type="NCBI Taxonomy" id="1973307"/>
    <lineage>
        <taxon>Eukaryota</taxon>
        <taxon>Fungi</taxon>
        <taxon>Dikarya</taxon>
        <taxon>Basidiomycota</taxon>
        <taxon>Agaricomycotina</taxon>
        <taxon>Agaricomycetes</taxon>
        <taxon>Agaricomycetidae</taxon>
        <taxon>Agaricales</taxon>
        <taxon>Agaricineae</taxon>
        <taxon>Bolbitiaceae</taxon>
        <taxon>Cyclocybe</taxon>
    </lineage>
</organism>
<dbReference type="AlphaFoldDB" id="A0A8S0X0Q7"/>
<protein>
    <submittedName>
        <fullName evidence="2">Uncharacterized protein</fullName>
    </submittedName>
</protein>
<gene>
    <name evidence="2" type="ORF">AAE3_LOCUS12786</name>
</gene>
<accession>A0A8S0X0Q7</accession>
<feature type="region of interest" description="Disordered" evidence="1">
    <location>
        <begin position="263"/>
        <end position="330"/>
    </location>
</feature>
<proteinExistence type="predicted"/>
<feature type="compositionally biased region" description="Polar residues" evidence="1">
    <location>
        <begin position="263"/>
        <end position="284"/>
    </location>
</feature>
<feature type="compositionally biased region" description="Basic and acidic residues" evidence="1">
    <location>
        <begin position="495"/>
        <end position="521"/>
    </location>
</feature>
<feature type="region of interest" description="Disordered" evidence="1">
    <location>
        <begin position="236"/>
        <end position="255"/>
    </location>
</feature>
<name>A0A8S0X0Q7_CYCAE</name>
<evidence type="ECO:0000313" key="3">
    <source>
        <dbReference type="Proteomes" id="UP000467700"/>
    </source>
</evidence>
<keyword evidence="3" id="KW-1185">Reference proteome</keyword>
<evidence type="ECO:0000313" key="2">
    <source>
        <dbReference type="EMBL" id="CAA7270446.1"/>
    </source>
</evidence>
<evidence type="ECO:0000256" key="1">
    <source>
        <dbReference type="SAM" id="MobiDB-lite"/>
    </source>
</evidence>
<dbReference type="EMBL" id="CACVBS010000090">
    <property type="protein sequence ID" value="CAA7270446.1"/>
    <property type="molecule type" value="Genomic_DNA"/>
</dbReference>
<sequence length="602" mass="67750">MHPFKIFSALKGTNTSANPSVPPSDIEMGMPELQLPTYVVQDTPAPIPQPPLQIEAPSTQVELQAPSGLLAGLQDGAHKFTLRIPPPGDRRRTPTHRSRSPTGPPVKNQAATGSSKVQVVERDDPQKDGLLEAQACQIEMLKEELTPNTEVFQAFKEQMEEMAAKTEAAEEKAKAVEDIEEKASQWGAGLEAQMRQAEEAHTRAEQRAAELEQEHKRKMAEISAQHILDKEGEQRARIEEAETPNTAGDTGGTLVLDRQRYSTPDTEMAGASTNKGKAPQQSAPSWIPKPATFKTSARPLPTSFPSRRQTTQSPAGSRATSPPVHTSPPLHMLDLEEKIDLILSNMNLRPVTTPRRRHGPSEFQHLVVRMKEEGQNERNNLVRKHMNRMLGIVRNDDIVDVELDNFTATNTLQQREMALYEKNCAGRGPSLEPLRPNWGDISSRWNKRLAELFIEYCVRNGYIDEDFDYDDQEDIRKIFFRWLGTLKAKLNLRKPKGEETKEDTETRAKAKEEAQKAENRQHGHRRDLYNIQVNGAVTRLPEDDEHIDPQTLEPAVRQIFNDHHATIALGQEGMSLDESCDEEDGSTTYQVHHLEWQSTRAM</sequence>
<dbReference type="Proteomes" id="UP000467700">
    <property type="component" value="Unassembled WGS sequence"/>
</dbReference>
<feature type="compositionally biased region" description="Basic and acidic residues" evidence="1">
    <location>
        <begin position="196"/>
        <end position="215"/>
    </location>
</feature>
<feature type="region of interest" description="Disordered" evidence="1">
    <location>
        <begin position="495"/>
        <end position="526"/>
    </location>
</feature>
<feature type="compositionally biased region" description="Polar residues" evidence="1">
    <location>
        <begin position="303"/>
        <end position="324"/>
    </location>
</feature>